<dbReference type="PANTHER" id="PTHR14119:SF3">
    <property type="entry name" value="ISOCHORISMATASE DOMAIN-CONTAINING PROTEIN 2"/>
    <property type="match status" value="1"/>
</dbReference>
<dbReference type="Proteomes" id="UP000319502">
    <property type="component" value="Unassembled WGS sequence"/>
</dbReference>
<name>A0A557QM58_9RHOO</name>
<dbReference type="InterPro" id="IPR050993">
    <property type="entry name" value="Isochorismatase_domain"/>
</dbReference>
<dbReference type="OrthoDB" id="9796958at2"/>
<dbReference type="SUPFAM" id="SSF52499">
    <property type="entry name" value="Isochorismatase-like hydrolases"/>
    <property type="match status" value="1"/>
</dbReference>
<accession>A0A557QM58</accession>
<comment type="caution">
    <text evidence="2">The sequence shown here is derived from an EMBL/GenBank/DDBJ whole genome shotgun (WGS) entry which is preliminary data.</text>
</comment>
<dbReference type="PANTHER" id="PTHR14119">
    <property type="entry name" value="HYDROLASE"/>
    <property type="match status" value="1"/>
</dbReference>
<gene>
    <name evidence="2" type="ORF">FHP91_14485</name>
</gene>
<dbReference type="InterPro" id="IPR036380">
    <property type="entry name" value="Isochorismatase-like_sf"/>
</dbReference>
<evidence type="ECO:0000313" key="2">
    <source>
        <dbReference type="EMBL" id="TVO53984.1"/>
    </source>
</evidence>
<dbReference type="Pfam" id="PF00857">
    <property type="entry name" value="Isochorismatase"/>
    <property type="match status" value="1"/>
</dbReference>
<proteinExistence type="predicted"/>
<reference evidence="2 3" key="1">
    <citation type="submission" date="2019-07" db="EMBL/GenBank/DDBJ databases">
        <title>The pathways for chlorine oxyanion respiration interact through the shared metabolite chlorate.</title>
        <authorList>
            <person name="Barnum T.P."/>
            <person name="Cheng Y."/>
            <person name="Hill K.A."/>
            <person name="Lucas L.N."/>
            <person name="Carlson H.K."/>
            <person name="Coates J.D."/>
        </authorList>
    </citation>
    <scope>NUCLEOTIDE SEQUENCE [LARGE SCALE GENOMIC DNA]</scope>
    <source>
        <strain evidence="2 3">SFB-3</strain>
    </source>
</reference>
<dbReference type="AlphaFoldDB" id="A0A557QM58"/>
<dbReference type="EMBL" id="VMNK01000014">
    <property type="protein sequence ID" value="TVO53984.1"/>
    <property type="molecule type" value="Genomic_DNA"/>
</dbReference>
<dbReference type="Gene3D" id="3.40.50.850">
    <property type="entry name" value="Isochorismatase-like"/>
    <property type="match status" value="1"/>
</dbReference>
<feature type="domain" description="Isochorismatase-like" evidence="1">
    <location>
        <begin position="14"/>
        <end position="160"/>
    </location>
</feature>
<evidence type="ECO:0000259" key="1">
    <source>
        <dbReference type="Pfam" id="PF00857"/>
    </source>
</evidence>
<sequence>MSPSPRIQAASSSLLVIDLQARLLPAIDQGAEVMAHTVWLMQIARQLSVPTVITEQYPRGLGSSAPEILAEADGVPRVEKICFSSHSESRLTDTAVADRPQVVVCGTEAHVCVLQTVLDLKAAGKAVFVVEEGVGSRQARDKALAIARMRSHGIEIVSREMVAFEWLERAGTDVFRSINQNFIR</sequence>
<dbReference type="InterPro" id="IPR000868">
    <property type="entry name" value="Isochorismatase-like_dom"/>
</dbReference>
<dbReference type="RefSeq" id="WP_144310263.1">
    <property type="nucleotide sequence ID" value="NZ_VMNK01000014.1"/>
</dbReference>
<organism evidence="2 3">
    <name type="scientific">Denitromonas halophila</name>
    <dbReference type="NCBI Taxonomy" id="1629404"/>
    <lineage>
        <taxon>Bacteria</taxon>
        <taxon>Pseudomonadati</taxon>
        <taxon>Pseudomonadota</taxon>
        <taxon>Betaproteobacteria</taxon>
        <taxon>Rhodocyclales</taxon>
        <taxon>Zoogloeaceae</taxon>
        <taxon>Denitromonas</taxon>
    </lineage>
</organism>
<protein>
    <submittedName>
        <fullName evidence="2">Isochorismatase family protein</fullName>
    </submittedName>
</protein>
<evidence type="ECO:0000313" key="3">
    <source>
        <dbReference type="Proteomes" id="UP000319502"/>
    </source>
</evidence>
<keyword evidence="3" id="KW-1185">Reference proteome</keyword>